<organism evidence="2 3">
    <name type="scientific">Bdellovibrio bacteriovorus</name>
    <dbReference type="NCBI Taxonomy" id="959"/>
    <lineage>
        <taxon>Bacteria</taxon>
        <taxon>Pseudomonadati</taxon>
        <taxon>Bdellovibrionota</taxon>
        <taxon>Bdellovibrionia</taxon>
        <taxon>Bdellovibrionales</taxon>
        <taxon>Pseudobdellovibrionaceae</taxon>
        <taxon>Bdellovibrio</taxon>
    </lineage>
</organism>
<evidence type="ECO:0008006" key="4">
    <source>
        <dbReference type="Google" id="ProtNLM"/>
    </source>
</evidence>
<name>A0A150WJW8_BDEBC</name>
<evidence type="ECO:0000313" key="3">
    <source>
        <dbReference type="Proteomes" id="UP000075320"/>
    </source>
</evidence>
<dbReference type="RefSeq" id="WP_061835962.1">
    <property type="nucleotide sequence ID" value="NZ_LUKE01000003.1"/>
</dbReference>
<evidence type="ECO:0000313" key="2">
    <source>
        <dbReference type="EMBL" id="KYG64006.1"/>
    </source>
</evidence>
<dbReference type="AlphaFoldDB" id="A0A150WJW8"/>
<keyword evidence="1" id="KW-0472">Membrane</keyword>
<dbReference type="OrthoDB" id="5294244at2"/>
<gene>
    <name evidence="2" type="ORF">AZI86_14460</name>
</gene>
<reference evidence="2 3" key="1">
    <citation type="submission" date="2016-03" db="EMBL/GenBank/DDBJ databases">
        <authorList>
            <person name="Ploux O."/>
        </authorList>
    </citation>
    <scope>NUCLEOTIDE SEQUENCE [LARGE SCALE GENOMIC DNA]</scope>
    <source>
        <strain evidence="2 3">R0</strain>
    </source>
</reference>
<keyword evidence="3" id="KW-1185">Reference proteome</keyword>
<dbReference type="Proteomes" id="UP000075320">
    <property type="component" value="Unassembled WGS sequence"/>
</dbReference>
<feature type="transmembrane region" description="Helical" evidence="1">
    <location>
        <begin position="15"/>
        <end position="33"/>
    </location>
</feature>
<comment type="caution">
    <text evidence="2">The sequence shown here is derived from an EMBL/GenBank/DDBJ whole genome shotgun (WGS) entry which is preliminary data.</text>
</comment>
<accession>A0A150WJW8</accession>
<sequence length="142" mass="15802">MKRSSSWSRIITENFSYKIVALFISLILWLTILGRRDFVLSKNIDIDLITSPGTQVVAQTTDHIKVKVSGPRSSLKKFLESSLSQNISLDISQRGEGVIYVDIPMNKIEVPLGVRILGVRPNQIQAEVVKLKGQPVDGKEGQ</sequence>
<dbReference type="Gene3D" id="2.170.120.30">
    <property type="match status" value="1"/>
</dbReference>
<keyword evidence="1" id="KW-0812">Transmembrane</keyword>
<protein>
    <recommendedName>
        <fullName evidence="4">YbbR-like domain-containing protein</fullName>
    </recommendedName>
</protein>
<evidence type="ECO:0000256" key="1">
    <source>
        <dbReference type="SAM" id="Phobius"/>
    </source>
</evidence>
<proteinExistence type="predicted"/>
<keyword evidence="1" id="KW-1133">Transmembrane helix</keyword>
<dbReference type="EMBL" id="LUKE01000003">
    <property type="protein sequence ID" value="KYG64006.1"/>
    <property type="molecule type" value="Genomic_DNA"/>
</dbReference>